<dbReference type="PRINTS" id="PR00320">
    <property type="entry name" value="GPROTEINBRPT"/>
</dbReference>
<organism evidence="10">
    <name type="scientific">Absidia glauca</name>
    <name type="common">Pin mould</name>
    <dbReference type="NCBI Taxonomy" id="4829"/>
    <lineage>
        <taxon>Eukaryota</taxon>
        <taxon>Fungi</taxon>
        <taxon>Fungi incertae sedis</taxon>
        <taxon>Mucoromycota</taxon>
        <taxon>Mucoromycotina</taxon>
        <taxon>Mucoromycetes</taxon>
        <taxon>Mucorales</taxon>
        <taxon>Cunninghamellaceae</taxon>
        <taxon>Absidia</taxon>
    </lineage>
</organism>
<gene>
    <name evidence="10" type="primary">ABSGL_06404.1 scaffold 8296</name>
    <name evidence="6" type="synonym">YTM1</name>
</gene>
<reference evidence="10" key="1">
    <citation type="submission" date="2016-04" db="EMBL/GenBank/DDBJ databases">
        <authorList>
            <person name="Evans L.H."/>
            <person name="Alamgir A."/>
            <person name="Owens N."/>
            <person name="Weber N.D."/>
            <person name="Virtaneva K."/>
            <person name="Barbian K."/>
            <person name="Babar A."/>
            <person name="Rosenke K."/>
        </authorList>
    </citation>
    <scope>NUCLEOTIDE SEQUENCE [LARGE SCALE GENOMIC DNA]</scope>
    <source>
        <strain evidence="10">CBS 101.48</strain>
    </source>
</reference>
<comment type="similarity">
    <text evidence="6">Belongs to the WD repeat WDR12/YTM1 family.</text>
</comment>
<dbReference type="PROSITE" id="PS50294">
    <property type="entry name" value="WD_REPEATS_REGION"/>
    <property type="match status" value="4"/>
</dbReference>
<dbReference type="InParanoid" id="A0A163M2K4"/>
<dbReference type="InterPro" id="IPR015943">
    <property type="entry name" value="WD40/YVTN_repeat-like_dom_sf"/>
</dbReference>
<comment type="subcellular location">
    <subcellularLocation>
        <location evidence="6">Nucleus</location>
        <location evidence="6">Nucleolus</location>
    </subcellularLocation>
    <subcellularLocation>
        <location evidence="6">Nucleus</location>
        <location evidence="6">Nucleoplasm</location>
    </subcellularLocation>
</comment>
<feature type="repeat" description="WD" evidence="7">
    <location>
        <begin position="136"/>
        <end position="180"/>
    </location>
</feature>
<dbReference type="SUPFAM" id="SSF50978">
    <property type="entry name" value="WD40 repeat-like"/>
    <property type="match status" value="1"/>
</dbReference>
<proteinExistence type="inferred from homology"/>
<dbReference type="GO" id="GO:0043021">
    <property type="term" value="F:ribonucleoprotein complex binding"/>
    <property type="evidence" value="ECO:0007669"/>
    <property type="project" value="UniProtKB-UniRule"/>
</dbReference>
<dbReference type="InterPro" id="IPR012972">
    <property type="entry name" value="NLE"/>
</dbReference>
<evidence type="ECO:0000256" key="5">
    <source>
        <dbReference type="ARBA" id="ARBA00023242"/>
    </source>
</evidence>
<evidence type="ECO:0000256" key="6">
    <source>
        <dbReference type="HAMAP-Rule" id="MF_03029"/>
    </source>
</evidence>
<feature type="domain" description="NLE" evidence="9">
    <location>
        <begin position="8"/>
        <end position="70"/>
    </location>
</feature>
<name>A0A163M2K4_ABSGL</name>
<evidence type="ECO:0000313" key="10">
    <source>
        <dbReference type="EMBL" id="SAM00688.1"/>
    </source>
</evidence>
<dbReference type="STRING" id="4829.A0A163M2K4"/>
<evidence type="ECO:0000256" key="1">
    <source>
        <dbReference type="ARBA" id="ARBA00022517"/>
    </source>
</evidence>
<evidence type="ECO:0000259" key="9">
    <source>
        <dbReference type="Pfam" id="PF08154"/>
    </source>
</evidence>
<dbReference type="GO" id="GO:0030687">
    <property type="term" value="C:preribosome, large subunit precursor"/>
    <property type="evidence" value="ECO:0007669"/>
    <property type="project" value="UniProtKB-UniRule"/>
</dbReference>
<dbReference type="SMART" id="SM00320">
    <property type="entry name" value="WD40"/>
    <property type="match status" value="7"/>
</dbReference>
<dbReference type="InterPro" id="IPR036322">
    <property type="entry name" value="WD40_repeat_dom_sf"/>
</dbReference>
<dbReference type="InterPro" id="IPR001680">
    <property type="entry name" value="WD40_rpt"/>
</dbReference>
<feature type="repeat" description="WD" evidence="7">
    <location>
        <begin position="294"/>
        <end position="335"/>
    </location>
</feature>
<dbReference type="Proteomes" id="UP000078561">
    <property type="component" value="Unassembled WGS sequence"/>
</dbReference>
<evidence type="ECO:0000256" key="3">
    <source>
        <dbReference type="ARBA" id="ARBA00022574"/>
    </source>
</evidence>
<dbReference type="OrthoDB" id="10251381at2759"/>
<keyword evidence="2 6" id="KW-0698">rRNA processing</keyword>
<dbReference type="Gene3D" id="2.130.10.10">
    <property type="entry name" value="YVTN repeat-like/Quinoprotein amine dehydrogenase"/>
    <property type="match status" value="1"/>
</dbReference>
<evidence type="ECO:0000256" key="4">
    <source>
        <dbReference type="ARBA" id="ARBA00022737"/>
    </source>
</evidence>
<keyword evidence="3 7" id="KW-0853">WD repeat</keyword>
<evidence type="ECO:0000256" key="7">
    <source>
        <dbReference type="PROSITE-ProRule" id="PRU00221"/>
    </source>
</evidence>
<feature type="repeat" description="WD" evidence="7">
    <location>
        <begin position="183"/>
        <end position="215"/>
    </location>
</feature>
<dbReference type="PANTHER" id="PTHR19855:SF11">
    <property type="entry name" value="RIBOSOME BIOGENESIS PROTEIN WDR12"/>
    <property type="match status" value="1"/>
</dbReference>
<sequence>MSTEQEQVQVRFVTKQQRYAVRDAAILVPADFKRYGLSEIINNLLGLDKPIPFEFLIDGEILRSSIADYLTTQQLSTENLITIEYMESMLPPTPLTSFQHDDWISSVKGYDSFFLTGSYDNMVRLWNSSGECTNTLIGHTEAVKSVAFGPSSDSSMMIFSAGLDHTALAWQVDGSDEELLYECQGHQGAIESLAVNASKTQLATASADATIKVWKTNVPEQDEPIVNDSAAPRKKKRTEKKDHLTKTQAVTLMGHVGAVNAVDFDTADTNTVYSGGWDHSIRSWDVEQQVNVTTKNCEKVVLDVNYSSDARLIATGHTDNLIRLWDPRSEDGVNVKLALRGHQGWVSSVTWAPHSPYSLCSGSYDGSIRIWDIRSKGSIYTLEQTEKKILAVDWCGDRILSGGEDKKLGLFQAKAF</sequence>
<dbReference type="OMA" id="DHKYVEF"/>
<feature type="repeat" description="WD" evidence="7">
    <location>
        <begin position="339"/>
        <end position="381"/>
    </location>
</feature>
<dbReference type="GO" id="GO:0000466">
    <property type="term" value="P:maturation of 5.8S rRNA from tricistronic rRNA transcript (SSU-rRNA, 5.8S rRNA, LSU-rRNA)"/>
    <property type="evidence" value="ECO:0007669"/>
    <property type="project" value="UniProtKB-UniRule"/>
</dbReference>
<comment type="subunit">
    <text evidence="6">Component of the NOP7 complex, composed of ERB1, NOP7 and YTM1. Within the NOP7 complex ERB1 appears to interact directly with NOP7 and YTM1. The NOP7 complex also associates with the 66S pre-ribosome.</text>
</comment>
<dbReference type="PROSITE" id="PS00678">
    <property type="entry name" value="WD_REPEATS_1"/>
    <property type="match status" value="2"/>
</dbReference>
<accession>A0A163M2K4</accession>
<keyword evidence="4" id="KW-0677">Repeat</keyword>
<comment type="function">
    <text evidence="6">Component of the NOP7 complex, which is required for maturation of the 25S and 5.8S ribosomal RNAs and formation of the 60S ribosome.</text>
</comment>
<dbReference type="HAMAP" id="MF_03029">
    <property type="entry name" value="WDR12"/>
    <property type="match status" value="1"/>
</dbReference>
<dbReference type="Pfam" id="PF08154">
    <property type="entry name" value="NLE"/>
    <property type="match status" value="1"/>
</dbReference>
<dbReference type="AlphaFoldDB" id="A0A163M2K4"/>
<dbReference type="CDD" id="cd00200">
    <property type="entry name" value="WD40"/>
    <property type="match status" value="1"/>
</dbReference>
<dbReference type="GO" id="GO:0000463">
    <property type="term" value="P:maturation of LSU-rRNA from tricistronic rRNA transcript (SSU-rRNA, 5.8S rRNA, LSU-rRNA)"/>
    <property type="evidence" value="ECO:0007669"/>
    <property type="project" value="UniProtKB-UniRule"/>
</dbReference>
<dbReference type="GO" id="GO:0005654">
    <property type="term" value="C:nucleoplasm"/>
    <property type="evidence" value="ECO:0007669"/>
    <property type="project" value="UniProtKB-SubCell"/>
</dbReference>
<dbReference type="PROSITE" id="PS50082">
    <property type="entry name" value="WD_REPEATS_2"/>
    <property type="match status" value="5"/>
</dbReference>
<dbReference type="GO" id="GO:0005730">
    <property type="term" value="C:nucleolus"/>
    <property type="evidence" value="ECO:0007669"/>
    <property type="project" value="UniProtKB-SubCell"/>
</dbReference>
<keyword evidence="1 6" id="KW-0690">Ribosome biogenesis</keyword>
<keyword evidence="11" id="KW-1185">Reference proteome</keyword>
<dbReference type="FunCoup" id="A0A163M2K4">
    <property type="interactions" value="472"/>
</dbReference>
<dbReference type="InterPro" id="IPR020472">
    <property type="entry name" value="WD40_PAC1"/>
</dbReference>
<feature type="region of interest" description="Disordered" evidence="8">
    <location>
        <begin position="223"/>
        <end position="244"/>
    </location>
</feature>
<dbReference type="PANTHER" id="PTHR19855">
    <property type="entry name" value="WD40 REPEAT PROTEIN 12, 37"/>
    <property type="match status" value="1"/>
</dbReference>
<feature type="repeat" description="WD" evidence="7">
    <location>
        <begin position="252"/>
        <end position="294"/>
    </location>
</feature>
<protein>
    <recommendedName>
        <fullName evidence="6">Ribosome biogenesis protein YTM1</fullName>
    </recommendedName>
</protein>
<dbReference type="EMBL" id="LT553376">
    <property type="protein sequence ID" value="SAM00688.1"/>
    <property type="molecule type" value="Genomic_DNA"/>
</dbReference>
<evidence type="ECO:0000256" key="8">
    <source>
        <dbReference type="SAM" id="MobiDB-lite"/>
    </source>
</evidence>
<evidence type="ECO:0000313" key="11">
    <source>
        <dbReference type="Proteomes" id="UP000078561"/>
    </source>
</evidence>
<dbReference type="Pfam" id="PF00400">
    <property type="entry name" value="WD40"/>
    <property type="match status" value="6"/>
</dbReference>
<dbReference type="InterPro" id="IPR019775">
    <property type="entry name" value="WD40_repeat_CS"/>
</dbReference>
<dbReference type="InterPro" id="IPR028599">
    <property type="entry name" value="WDR12/Ytm1"/>
</dbReference>
<evidence type="ECO:0000256" key="2">
    <source>
        <dbReference type="ARBA" id="ARBA00022552"/>
    </source>
</evidence>
<keyword evidence="5 6" id="KW-0539">Nucleus</keyword>